<feature type="domain" description="TIR" evidence="1">
    <location>
        <begin position="262"/>
        <end position="394"/>
    </location>
</feature>
<protein>
    <recommendedName>
        <fullName evidence="1">TIR domain-containing protein</fullName>
    </recommendedName>
</protein>
<organism evidence="2 3">
    <name type="scientific">Runella defluvii</name>
    <dbReference type="NCBI Taxonomy" id="370973"/>
    <lineage>
        <taxon>Bacteria</taxon>
        <taxon>Pseudomonadati</taxon>
        <taxon>Bacteroidota</taxon>
        <taxon>Cytophagia</taxon>
        <taxon>Cytophagales</taxon>
        <taxon>Spirosomataceae</taxon>
        <taxon>Runella</taxon>
    </lineage>
</organism>
<dbReference type="Pfam" id="PF13676">
    <property type="entry name" value="TIR_2"/>
    <property type="match status" value="1"/>
</dbReference>
<dbReference type="GO" id="GO:0007165">
    <property type="term" value="P:signal transduction"/>
    <property type="evidence" value="ECO:0007669"/>
    <property type="project" value="InterPro"/>
</dbReference>
<evidence type="ECO:0000313" key="3">
    <source>
        <dbReference type="Proteomes" id="UP000541352"/>
    </source>
</evidence>
<dbReference type="EMBL" id="JACIBY010000014">
    <property type="protein sequence ID" value="MBB3841060.1"/>
    <property type="molecule type" value="Genomic_DNA"/>
</dbReference>
<gene>
    <name evidence="2" type="ORF">FHS57_005081</name>
</gene>
<sequence length="398" mass="46387">MENLHEIFYRVWFPKDTQEITIIGATDFEDLKRGQINYENLALIDGMGDRDAIFNIGLLLSRRYPNARIHLELSHNTEIRGYNFRKNLVIVGGPGGDEYYNTSLNQIIKDPNNHACRRFSDFSPPTKIRYTNDAQSLICENDLYTSEYQNIIDEQGKLSKSLVLDYGYFSAFPNDYDESKFRVVMIHGIHTLGVLGASKVFDDDTDRDTLNNFRILKERVKDDEYSFETFFKVRVDGFTVFNPQIDSDKVFLYNEPGIFDKTTHEVFLSHSSKDRDLALKIKKELEEKNMSVFMAPWGMELGDWEPQLKAKIRHEALKILVLVLTKNSQESPVVNLELKTALNERKEVICYQPEKLDIQPTLDSWIRDKHNILAYQEIYPDPIQELVVKVKQYLDKSR</sequence>
<evidence type="ECO:0000259" key="1">
    <source>
        <dbReference type="PROSITE" id="PS50104"/>
    </source>
</evidence>
<evidence type="ECO:0000313" key="2">
    <source>
        <dbReference type="EMBL" id="MBB3841060.1"/>
    </source>
</evidence>
<dbReference type="RefSeq" id="WP_183978466.1">
    <property type="nucleotide sequence ID" value="NZ_JACIBY010000014.1"/>
</dbReference>
<keyword evidence="3" id="KW-1185">Reference proteome</keyword>
<name>A0A7W5ZQS5_9BACT</name>
<accession>A0A7W5ZQS5</accession>
<comment type="caution">
    <text evidence="2">The sequence shown here is derived from an EMBL/GenBank/DDBJ whole genome shotgun (WGS) entry which is preliminary data.</text>
</comment>
<dbReference type="SUPFAM" id="SSF52200">
    <property type="entry name" value="Toll/Interleukin receptor TIR domain"/>
    <property type="match status" value="1"/>
</dbReference>
<reference evidence="2 3" key="1">
    <citation type="submission" date="2020-08" db="EMBL/GenBank/DDBJ databases">
        <title>Genomic Encyclopedia of Type Strains, Phase IV (KMG-IV): sequencing the most valuable type-strain genomes for metagenomic binning, comparative biology and taxonomic classification.</title>
        <authorList>
            <person name="Goeker M."/>
        </authorList>
    </citation>
    <scope>NUCLEOTIDE SEQUENCE [LARGE SCALE GENOMIC DNA]</scope>
    <source>
        <strain evidence="2 3">DSM 17976</strain>
    </source>
</reference>
<dbReference type="PROSITE" id="PS50104">
    <property type="entry name" value="TIR"/>
    <property type="match status" value="1"/>
</dbReference>
<proteinExistence type="predicted"/>
<dbReference type="InterPro" id="IPR035897">
    <property type="entry name" value="Toll_tir_struct_dom_sf"/>
</dbReference>
<dbReference type="Gene3D" id="3.40.50.10140">
    <property type="entry name" value="Toll/interleukin-1 receptor homology (TIR) domain"/>
    <property type="match status" value="1"/>
</dbReference>
<dbReference type="Proteomes" id="UP000541352">
    <property type="component" value="Unassembled WGS sequence"/>
</dbReference>
<dbReference type="AlphaFoldDB" id="A0A7W5ZQS5"/>
<dbReference type="InterPro" id="IPR000157">
    <property type="entry name" value="TIR_dom"/>
</dbReference>